<proteinExistence type="predicted"/>
<feature type="domain" description="Cleaved adhesin" evidence="2">
    <location>
        <begin position="25"/>
        <end position="137"/>
    </location>
</feature>
<sequence length="269" mass="29755">MKHFIYTAAIILSSGFGNQCLAQTTILEENFDAGIPSGYMLYNQDGYTPNAAVAEYTDAWIAKQDPADPANTVASSTSYFDQPGMADRWMITPSITLGPFGNILTWKGKSHDASFAESYLVLLSTTGTAVADFTDTLKAVVNEDVYWTSHSVNLSELGYNAQNVHVAFVLRTLDGFKFYMDSLKVVEQDPVGVDNKETIAFQLYPNPATETITFRTEAAVQRAIIRDINGAIVIRSTEQEIDVRNLANGMYFLELVHSNGTTSRRFIKQ</sequence>
<dbReference type="AlphaFoldDB" id="A0A8J6PKN8"/>
<evidence type="ECO:0000313" key="4">
    <source>
        <dbReference type="EMBL" id="MBC9813626.1"/>
    </source>
</evidence>
<dbReference type="Gene3D" id="2.60.120.200">
    <property type="match status" value="1"/>
</dbReference>
<dbReference type="NCBIfam" id="NF038128">
    <property type="entry name" value="choice_anch_J"/>
    <property type="match status" value="1"/>
</dbReference>
<dbReference type="RefSeq" id="WP_163491004.1">
    <property type="nucleotide sequence ID" value="NZ_JACVEL010000012.1"/>
</dbReference>
<evidence type="ECO:0000259" key="2">
    <source>
        <dbReference type="Pfam" id="PF07675"/>
    </source>
</evidence>
<feature type="domain" description="Secretion system C-terminal sorting" evidence="3">
    <location>
        <begin position="203"/>
        <end position="267"/>
    </location>
</feature>
<dbReference type="InterPro" id="IPR026444">
    <property type="entry name" value="Secre_tail"/>
</dbReference>
<dbReference type="Pfam" id="PF07675">
    <property type="entry name" value="Cleaved_Adhesin"/>
    <property type="match status" value="1"/>
</dbReference>
<gene>
    <name evidence="4" type="ORF">H9Y05_14210</name>
</gene>
<dbReference type="EMBL" id="JACVEL010000012">
    <property type="protein sequence ID" value="MBC9813626.1"/>
    <property type="molecule type" value="Genomic_DNA"/>
</dbReference>
<organism evidence="4 5">
    <name type="scientific">Taishania pollutisoli</name>
    <dbReference type="NCBI Taxonomy" id="2766479"/>
    <lineage>
        <taxon>Bacteria</taxon>
        <taxon>Pseudomonadati</taxon>
        <taxon>Bacteroidota</taxon>
        <taxon>Flavobacteriia</taxon>
        <taxon>Flavobacteriales</taxon>
        <taxon>Crocinitomicaceae</taxon>
        <taxon>Taishania</taxon>
    </lineage>
</organism>
<keyword evidence="5" id="KW-1185">Reference proteome</keyword>
<dbReference type="Pfam" id="PF18962">
    <property type="entry name" value="Por_Secre_tail"/>
    <property type="match status" value="1"/>
</dbReference>
<comment type="caution">
    <text evidence="4">The sequence shown here is derived from an EMBL/GenBank/DDBJ whole genome shotgun (WGS) entry which is preliminary data.</text>
</comment>
<reference evidence="4" key="1">
    <citation type="submission" date="2020-09" db="EMBL/GenBank/DDBJ databases">
        <title>Taishania pollutisoli gen. nov., sp. nov., Isolated from Tetrabromobisphenol A-Contaminated Soil.</title>
        <authorList>
            <person name="Chen Q."/>
        </authorList>
    </citation>
    <scope>NUCLEOTIDE SEQUENCE</scope>
    <source>
        <strain evidence="4">CZZ-1</strain>
    </source>
</reference>
<evidence type="ECO:0000256" key="1">
    <source>
        <dbReference type="ARBA" id="ARBA00022729"/>
    </source>
</evidence>
<name>A0A8J6PKN8_9FLAO</name>
<evidence type="ECO:0000259" key="3">
    <source>
        <dbReference type="Pfam" id="PF18962"/>
    </source>
</evidence>
<dbReference type="InterPro" id="IPR011628">
    <property type="entry name" value="Cleaved_adhesin"/>
</dbReference>
<dbReference type="Proteomes" id="UP000652681">
    <property type="component" value="Unassembled WGS sequence"/>
</dbReference>
<keyword evidence="1" id="KW-0732">Signal</keyword>
<evidence type="ECO:0000313" key="5">
    <source>
        <dbReference type="Proteomes" id="UP000652681"/>
    </source>
</evidence>
<protein>
    <submittedName>
        <fullName evidence="4">Choice-of-anchor J domain-containing protein</fullName>
    </submittedName>
</protein>
<accession>A0A8J6PKN8</accession>
<dbReference type="NCBIfam" id="TIGR04183">
    <property type="entry name" value="Por_Secre_tail"/>
    <property type="match status" value="1"/>
</dbReference>